<evidence type="ECO:0000256" key="4">
    <source>
        <dbReference type="ARBA" id="ARBA00022475"/>
    </source>
</evidence>
<dbReference type="GO" id="GO:0005886">
    <property type="term" value="C:plasma membrane"/>
    <property type="evidence" value="ECO:0007669"/>
    <property type="project" value="UniProtKB-SubCell"/>
</dbReference>
<dbReference type="PROSITE" id="PS00236">
    <property type="entry name" value="NEUROTR_ION_CHANNEL"/>
    <property type="match status" value="1"/>
</dbReference>
<evidence type="ECO:0000256" key="11">
    <source>
        <dbReference type="ARBA" id="ARBA00023303"/>
    </source>
</evidence>
<feature type="transmembrane region" description="Helical" evidence="12">
    <location>
        <begin position="544"/>
        <end position="568"/>
    </location>
</feature>
<dbReference type="PRINTS" id="PR00253">
    <property type="entry name" value="GABAARECEPTR"/>
</dbReference>
<evidence type="ECO:0000313" key="16">
    <source>
        <dbReference type="EMBL" id="EEN64602.1"/>
    </source>
</evidence>
<evidence type="ECO:0000256" key="1">
    <source>
        <dbReference type="ARBA" id="ARBA00004141"/>
    </source>
</evidence>
<keyword evidence="6 13" id="KW-0732">Signal</keyword>
<evidence type="ECO:0000256" key="3">
    <source>
        <dbReference type="ARBA" id="ARBA00022448"/>
    </source>
</evidence>
<dbReference type="InterPro" id="IPR036719">
    <property type="entry name" value="Neuro-gated_channel_TM_sf"/>
</dbReference>
<name>C3Y569_BRAFL</name>
<dbReference type="GO" id="GO:0005509">
    <property type="term" value="F:calcium ion binding"/>
    <property type="evidence" value="ECO:0007669"/>
    <property type="project" value="InterPro"/>
</dbReference>
<keyword evidence="9 12" id="KW-0472">Membrane</keyword>
<dbReference type="PANTHER" id="PTHR18945">
    <property type="entry name" value="NEUROTRANSMITTER GATED ION CHANNEL"/>
    <property type="match status" value="1"/>
</dbReference>
<feature type="domain" description="EGF-like calcium-binding" evidence="14">
    <location>
        <begin position="112"/>
        <end position="156"/>
    </location>
</feature>
<dbReference type="CDD" id="cd00054">
    <property type="entry name" value="EGF_CA"/>
    <property type="match status" value="1"/>
</dbReference>
<evidence type="ECO:0000256" key="12">
    <source>
        <dbReference type="SAM" id="Phobius"/>
    </source>
</evidence>
<dbReference type="SUPFAM" id="SSF63712">
    <property type="entry name" value="Nicotinic receptor ligand binding domain-like"/>
    <property type="match status" value="1"/>
</dbReference>
<dbReference type="InterPro" id="IPR018000">
    <property type="entry name" value="Neurotransmitter_ion_chnl_CS"/>
</dbReference>
<dbReference type="SMART" id="SM00179">
    <property type="entry name" value="EGF_CA"/>
    <property type="match status" value="1"/>
</dbReference>
<dbReference type="SMART" id="SM00181">
    <property type="entry name" value="EGF"/>
    <property type="match status" value="1"/>
</dbReference>
<dbReference type="InterPro" id="IPR000152">
    <property type="entry name" value="EGF-type_Asp/Asn_hydroxyl_site"/>
</dbReference>
<evidence type="ECO:0000259" key="14">
    <source>
        <dbReference type="SMART" id="SM00179"/>
    </source>
</evidence>
<sequence>MELTRSIGIMFLRLSLLPYAYVSGDNPFERFIRLDNYAMDDWNDVVLNSVTEEQCLMECINRNRNMPTDRYLSVEYWRSRTVGNCILGLASKVQNPDDFGPADGIIYYQLIIDECSATIGRARDKCSHGCTDLRDGYSCTCPPGWELSQANNTACVVQTVALVGGRGSGAAVALPHGTAGGAADGVVPSQSCVTKTLAVQGLLYPEESDNLTISSIAWGKSEGIKSGESVVPGYDTSTRPNEEEETLDIATAVYIRQISRLSEEHTNISLTIEYMLTWYDPRLQGIATTWVPVPRTMIWLPPLMFGKAVRGVTPVHEDTPAWVNSDGLTVYSMTRMLRVSCPILLTKYPFDTQTCNIKLHAYGGLRLNLIASDDVRYAAIKTDATGVVSQFELTGVDIQASFQEYQLNSTDCVFFLQKCKYNLDGCLFRRFPDCHLSDDCQQCTKTIGQCKIEPNGCLQGQTSTNGYTTVEVRLQMSRRLSSYAFRLFLPLAFVVTASYLQLWLPLHTSVLAGRASLGITGFLTIIVHGSGVGAVSWVNEVRAIDIWFAGCLTVVILMFLETIIVHFVQSQLEEKVRKKIAKREQNPPVRIPRPGFSYKPYHNVLEALGKEETSKERTPIGHSIQLSPIRIPRAKLKNPPNIMWYRLPDKRWIVIRRPFDGDLANAMLMTSIKARWREGPDGQFRMVSTDEPVNPRCHIPRPKLRVTPTVAWERKMDGKWKVVPYPGEDKIHVGWEYIISTGGWVSVYFTKEEFGATAEEDALEEKKIQRVADRIDAVARIVFPIMFAIFCVGFLLYYYWEV</sequence>
<dbReference type="Gene3D" id="1.20.58.390">
    <property type="entry name" value="Neurotransmitter-gated ion-channel transmembrane domain"/>
    <property type="match status" value="1"/>
</dbReference>
<feature type="transmembrane region" description="Helical" evidence="12">
    <location>
        <begin position="777"/>
        <end position="800"/>
    </location>
</feature>
<dbReference type="Gene3D" id="2.10.25.10">
    <property type="entry name" value="Laminin"/>
    <property type="match status" value="1"/>
</dbReference>
<keyword evidence="7 12" id="KW-1133">Transmembrane helix</keyword>
<reference evidence="16" key="1">
    <citation type="journal article" date="2008" name="Nature">
        <title>The amphioxus genome and the evolution of the chordate karyotype.</title>
        <authorList>
            <consortium name="US DOE Joint Genome Institute (JGI-PGF)"/>
            <person name="Putnam N.H."/>
            <person name="Butts T."/>
            <person name="Ferrier D.E.K."/>
            <person name="Furlong R.F."/>
            <person name="Hellsten U."/>
            <person name="Kawashima T."/>
            <person name="Robinson-Rechavi M."/>
            <person name="Shoguchi E."/>
            <person name="Terry A."/>
            <person name="Yu J.-K."/>
            <person name="Benito-Gutierrez E.L."/>
            <person name="Dubchak I."/>
            <person name="Garcia-Fernandez J."/>
            <person name="Gibson-Brown J.J."/>
            <person name="Grigoriev I.V."/>
            <person name="Horton A.C."/>
            <person name="de Jong P.J."/>
            <person name="Jurka J."/>
            <person name="Kapitonov V.V."/>
            <person name="Kohara Y."/>
            <person name="Kuroki Y."/>
            <person name="Lindquist E."/>
            <person name="Lucas S."/>
            <person name="Osoegawa K."/>
            <person name="Pennacchio L.A."/>
            <person name="Salamov A.A."/>
            <person name="Satou Y."/>
            <person name="Sauka-Spengler T."/>
            <person name="Schmutz J."/>
            <person name="Shin-I T."/>
            <person name="Toyoda A."/>
            <person name="Bronner-Fraser M."/>
            <person name="Fujiyama A."/>
            <person name="Holland L.Z."/>
            <person name="Holland P.W.H."/>
            <person name="Satoh N."/>
            <person name="Rokhsar D.S."/>
        </authorList>
    </citation>
    <scope>NUCLEOTIDE SEQUENCE [LARGE SCALE GENOMIC DNA]</scope>
    <source>
        <strain evidence="16">S238N-H82</strain>
        <tissue evidence="16">Testes</tissue>
    </source>
</reference>
<gene>
    <name evidence="16" type="ORF">BRAFLDRAFT_96119</name>
</gene>
<dbReference type="InterPro" id="IPR000742">
    <property type="entry name" value="EGF"/>
</dbReference>
<dbReference type="InterPro" id="IPR038050">
    <property type="entry name" value="Neuro_actylchol_rec"/>
</dbReference>
<evidence type="ECO:0000256" key="5">
    <source>
        <dbReference type="ARBA" id="ARBA00022692"/>
    </source>
</evidence>
<feature type="domain" description="EGF-like" evidence="15">
    <location>
        <begin position="114"/>
        <end position="156"/>
    </location>
</feature>
<dbReference type="Pfam" id="PF02931">
    <property type="entry name" value="Neur_chan_LBD"/>
    <property type="match status" value="1"/>
</dbReference>
<evidence type="ECO:0000256" key="13">
    <source>
        <dbReference type="SAM" id="SignalP"/>
    </source>
</evidence>
<dbReference type="AlphaFoldDB" id="C3Y569"/>
<protein>
    <recommendedName>
        <fullName evidence="17">EGF-like domain-containing protein</fullName>
    </recommendedName>
</protein>
<evidence type="ECO:0000256" key="2">
    <source>
        <dbReference type="ARBA" id="ARBA00004236"/>
    </source>
</evidence>
<dbReference type="InterPro" id="IPR006201">
    <property type="entry name" value="Neur_channel"/>
</dbReference>
<dbReference type="GO" id="GO:0005230">
    <property type="term" value="F:extracellular ligand-gated monoatomic ion channel activity"/>
    <property type="evidence" value="ECO:0007669"/>
    <property type="project" value="InterPro"/>
</dbReference>
<dbReference type="CDD" id="cd18989">
    <property type="entry name" value="LGIC_ECD_cation"/>
    <property type="match status" value="1"/>
</dbReference>
<evidence type="ECO:0000256" key="6">
    <source>
        <dbReference type="ARBA" id="ARBA00022729"/>
    </source>
</evidence>
<feature type="chain" id="PRO_5002933436" description="EGF-like domain-containing protein" evidence="13">
    <location>
        <begin position="25"/>
        <end position="802"/>
    </location>
</feature>
<dbReference type="InterPro" id="IPR006028">
    <property type="entry name" value="GABAA/Glycine_rcpt"/>
</dbReference>
<evidence type="ECO:0000256" key="8">
    <source>
        <dbReference type="ARBA" id="ARBA00023065"/>
    </source>
</evidence>
<dbReference type="InterPro" id="IPR001881">
    <property type="entry name" value="EGF-like_Ca-bd_dom"/>
</dbReference>
<feature type="transmembrane region" description="Helical" evidence="12">
    <location>
        <begin position="483"/>
        <end position="504"/>
    </location>
</feature>
<dbReference type="GO" id="GO:0004888">
    <property type="term" value="F:transmembrane signaling receptor activity"/>
    <property type="evidence" value="ECO:0007669"/>
    <property type="project" value="InterPro"/>
</dbReference>
<evidence type="ECO:0008006" key="17">
    <source>
        <dbReference type="Google" id="ProtNLM"/>
    </source>
</evidence>
<evidence type="ECO:0000256" key="10">
    <source>
        <dbReference type="ARBA" id="ARBA00023157"/>
    </source>
</evidence>
<proteinExistence type="predicted"/>
<dbReference type="InParanoid" id="C3Y569"/>
<keyword evidence="3" id="KW-0813">Transport</keyword>
<dbReference type="SUPFAM" id="SSF57196">
    <property type="entry name" value="EGF/Laminin"/>
    <property type="match status" value="1"/>
</dbReference>
<dbReference type="InterPro" id="IPR006202">
    <property type="entry name" value="Neur_chan_lig-bd"/>
</dbReference>
<dbReference type="SUPFAM" id="SSF90112">
    <property type="entry name" value="Neurotransmitter-gated ion-channel transmembrane pore"/>
    <property type="match status" value="1"/>
</dbReference>
<feature type="transmembrane region" description="Helical" evidence="12">
    <location>
        <begin position="516"/>
        <end position="538"/>
    </location>
</feature>
<keyword evidence="8" id="KW-0406">Ion transport</keyword>
<comment type="subcellular location">
    <subcellularLocation>
        <location evidence="2">Cell membrane</location>
    </subcellularLocation>
    <subcellularLocation>
        <location evidence="1">Membrane</location>
        <topology evidence="1">Multi-pass membrane protein</topology>
    </subcellularLocation>
</comment>
<evidence type="ECO:0000256" key="9">
    <source>
        <dbReference type="ARBA" id="ARBA00023136"/>
    </source>
</evidence>
<feature type="signal peptide" evidence="13">
    <location>
        <begin position="1"/>
        <end position="24"/>
    </location>
</feature>
<keyword evidence="4" id="KW-1003">Cell membrane</keyword>
<dbReference type="EMBL" id="GG666487">
    <property type="protein sequence ID" value="EEN64602.1"/>
    <property type="molecule type" value="Genomic_DNA"/>
</dbReference>
<organism>
    <name type="scientific">Branchiostoma floridae</name>
    <name type="common">Florida lancelet</name>
    <name type="synonym">Amphioxus</name>
    <dbReference type="NCBI Taxonomy" id="7739"/>
    <lineage>
        <taxon>Eukaryota</taxon>
        <taxon>Metazoa</taxon>
        <taxon>Chordata</taxon>
        <taxon>Cephalochordata</taxon>
        <taxon>Leptocardii</taxon>
        <taxon>Amphioxiformes</taxon>
        <taxon>Branchiostomatidae</taxon>
        <taxon>Branchiostoma</taxon>
    </lineage>
</organism>
<dbReference type="PROSITE" id="PS00010">
    <property type="entry name" value="ASX_HYDROXYL"/>
    <property type="match status" value="1"/>
</dbReference>
<evidence type="ECO:0000256" key="7">
    <source>
        <dbReference type="ARBA" id="ARBA00022989"/>
    </source>
</evidence>
<accession>C3Y569</accession>
<dbReference type="FunFam" id="2.70.170.10:FF:000073">
    <property type="entry name" value="Uncharacterized protein"/>
    <property type="match status" value="1"/>
</dbReference>
<keyword evidence="5 12" id="KW-0812">Transmembrane</keyword>
<keyword evidence="10" id="KW-1015">Disulfide bond</keyword>
<keyword evidence="11" id="KW-0407">Ion channel</keyword>
<evidence type="ECO:0000259" key="15">
    <source>
        <dbReference type="SMART" id="SM00181"/>
    </source>
</evidence>
<dbReference type="Gene3D" id="2.70.170.10">
    <property type="entry name" value="Neurotransmitter-gated ion-channel ligand-binding domain"/>
    <property type="match status" value="1"/>
</dbReference>
<dbReference type="eggNOG" id="KOG3644">
    <property type="taxonomic scope" value="Eukaryota"/>
</dbReference>
<dbReference type="Pfam" id="PF00008">
    <property type="entry name" value="EGF"/>
    <property type="match status" value="1"/>
</dbReference>
<dbReference type="InterPro" id="IPR036734">
    <property type="entry name" value="Neur_chan_lig-bd_sf"/>
</dbReference>